<dbReference type="RefSeq" id="WP_345274693.1">
    <property type="nucleotide sequence ID" value="NZ_BAABJH010000007.1"/>
</dbReference>
<gene>
    <name evidence="2" type="ORF">GCM10023311_27000</name>
</gene>
<reference evidence="3" key="1">
    <citation type="journal article" date="2019" name="Int. J. Syst. Evol. Microbiol.">
        <title>The Global Catalogue of Microorganisms (GCM) 10K type strain sequencing project: providing services to taxonomists for standard genome sequencing and annotation.</title>
        <authorList>
            <consortium name="The Broad Institute Genomics Platform"/>
            <consortium name="The Broad Institute Genome Sequencing Center for Infectious Disease"/>
            <person name="Wu L."/>
            <person name="Ma J."/>
        </authorList>
    </citation>
    <scope>NUCLEOTIDE SEQUENCE [LARGE SCALE GENOMIC DNA]</scope>
    <source>
        <strain evidence="3">JCM 18274</strain>
    </source>
</reference>
<sequence length="137" mass="15455">MKENADKYLDDLTKKVINESAIETPSFNFTDAVMSQIEELNTSHVTVYKPLISKTTWVLVFIGFLAVILYVLLTGASSEGSIWLNEMGFNVLSSHSLIATFTGFKMSKTLMYAVLLLGIMLSVQISFLKHHFDQRLR</sequence>
<evidence type="ECO:0000313" key="3">
    <source>
        <dbReference type="Proteomes" id="UP001500433"/>
    </source>
</evidence>
<proteinExistence type="predicted"/>
<keyword evidence="1" id="KW-0472">Membrane</keyword>
<name>A0ABP9FN59_9FLAO</name>
<protein>
    <submittedName>
        <fullName evidence="2">Uncharacterized protein</fullName>
    </submittedName>
</protein>
<keyword evidence="3" id="KW-1185">Reference proteome</keyword>
<dbReference type="EMBL" id="BAABJH010000007">
    <property type="protein sequence ID" value="GAA4900125.1"/>
    <property type="molecule type" value="Genomic_DNA"/>
</dbReference>
<keyword evidence="1" id="KW-1133">Transmembrane helix</keyword>
<evidence type="ECO:0000256" key="1">
    <source>
        <dbReference type="SAM" id="Phobius"/>
    </source>
</evidence>
<accession>A0ABP9FN59</accession>
<organism evidence="2 3">
    <name type="scientific">Flaviramulus aquimarinus</name>
    <dbReference type="NCBI Taxonomy" id="1170456"/>
    <lineage>
        <taxon>Bacteria</taxon>
        <taxon>Pseudomonadati</taxon>
        <taxon>Bacteroidota</taxon>
        <taxon>Flavobacteriia</taxon>
        <taxon>Flavobacteriales</taxon>
        <taxon>Flavobacteriaceae</taxon>
        <taxon>Flaviramulus</taxon>
    </lineage>
</organism>
<dbReference type="Proteomes" id="UP001500433">
    <property type="component" value="Unassembled WGS sequence"/>
</dbReference>
<feature type="transmembrane region" description="Helical" evidence="1">
    <location>
        <begin position="110"/>
        <end position="128"/>
    </location>
</feature>
<evidence type="ECO:0000313" key="2">
    <source>
        <dbReference type="EMBL" id="GAA4900125.1"/>
    </source>
</evidence>
<comment type="caution">
    <text evidence="2">The sequence shown here is derived from an EMBL/GenBank/DDBJ whole genome shotgun (WGS) entry which is preliminary data.</text>
</comment>
<feature type="transmembrane region" description="Helical" evidence="1">
    <location>
        <begin position="56"/>
        <end position="75"/>
    </location>
</feature>
<keyword evidence="1" id="KW-0812">Transmembrane</keyword>